<dbReference type="Proteomes" id="UP000261660">
    <property type="component" value="Unplaced"/>
</dbReference>
<dbReference type="InParanoid" id="A0A3Q3GCG0"/>
<feature type="transmembrane region" description="Helical" evidence="6">
    <location>
        <begin position="217"/>
        <end position="238"/>
    </location>
</feature>
<evidence type="ECO:0000313" key="7">
    <source>
        <dbReference type="Ensembl" id="ENSLBEP00000028663.1"/>
    </source>
</evidence>
<dbReference type="STRING" id="56723.ENSLBEP00000028663"/>
<evidence type="ECO:0000256" key="2">
    <source>
        <dbReference type="ARBA" id="ARBA00006840"/>
    </source>
</evidence>
<dbReference type="GO" id="GO:0005886">
    <property type="term" value="C:plasma membrane"/>
    <property type="evidence" value="ECO:0007669"/>
    <property type="project" value="TreeGrafter"/>
</dbReference>
<dbReference type="Pfam" id="PF00335">
    <property type="entry name" value="Tetraspanin"/>
    <property type="match status" value="1"/>
</dbReference>
<evidence type="ECO:0000256" key="6">
    <source>
        <dbReference type="RuleBase" id="RU361218"/>
    </source>
</evidence>
<sequence length="264" mass="29857">MKLHVKIQLLTFSSEVLNFIFLALGLSVFLCGLWILFDIRNLLTARPSDELRTVGAGLMIMGGVVGVVSVVGFVSAVKENKILLLTYQGFLIVLVFGQLFITLLLLLNKGKIEKKVDNTLDHLIVHYRGDTESQDTLVDNIQHYEMCCGVMGPSDWLKNLFLKNLTDLDSLPCSCFNFSRNSTRWCYKQPDNVMYREGCKEKVKYWLQETLTPSRHVVGLMFIQMVLFVLMVSLYYAIKSKAALKINPPTDTDHAPLDPSPKTT</sequence>
<dbReference type="InterPro" id="IPR018499">
    <property type="entry name" value="Tetraspanin/Peripherin"/>
</dbReference>
<dbReference type="PANTHER" id="PTHR19282:SF527">
    <property type="entry name" value="TETRASPANIN"/>
    <property type="match status" value="1"/>
</dbReference>
<keyword evidence="5 6" id="KW-0472">Membrane</keyword>
<organism evidence="7 8">
    <name type="scientific">Labrus bergylta</name>
    <name type="common">ballan wrasse</name>
    <dbReference type="NCBI Taxonomy" id="56723"/>
    <lineage>
        <taxon>Eukaryota</taxon>
        <taxon>Metazoa</taxon>
        <taxon>Chordata</taxon>
        <taxon>Craniata</taxon>
        <taxon>Vertebrata</taxon>
        <taxon>Euteleostomi</taxon>
        <taxon>Actinopterygii</taxon>
        <taxon>Neopterygii</taxon>
        <taxon>Teleostei</taxon>
        <taxon>Neoteleostei</taxon>
        <taxon>Acanthomorphata</taxon>
        <taxon>Eupercaria</taxon>
        <taxon>Labriformes</taxon>
        <taxon>Labridae</taxon>
        <taxon>Labrus</taxon>
    </lineage>
</organism>
<evidence type="ECO:0000256" key="5">
    <source>
        <dbReference type="ARBA" id="ARBA00023136"/>
    </source>
</evidence>
<feature type="transmembrane region" description="Helical" evidence="6">
    <location>
        <begin position="82"/>
        <end position="107"/>
    </location>
</feature>
<dbReference type="PANTHER" id="PTHR19282">
    <property type="entry name" value="TETRASPANIN"/>
    <property type="match status" value="1"/>
</dbReference>
<feature type="transmembrane region" description="Helical" evidence="6">
    <location>
        <begin position="16"/>
        <end position="37"/>
    </location>
</feature>
<keyword evidence="4 6" id="KW-1133">Transmembrane helix</keyword>
<reference evidence="7" key="1">
    <citation type="submission" date="2025-08" db="UniProtKB">
        <authorList>
            <consortium name="Ensembl"/>
        </authorList>
    </citation>
    <scope>IDENTIFICATION</scope>
</reference>
<keyword evidence="3 6" id="KW-0812">Transmembrane</keyword>
<comment type="subcellular location">
    <subcellularLocation>
        <location evidence="1 6">Membrane</location>
        <topology evidence="1 6">Multi-pass membrane protein</topology>
    </subcellularLocation>
</comment>
<reference evidence="7" key="2">
    <citation type="submission" date="2025-09" db="UniProtKB">
        <authorList>
            <consortium name="Ensembl"/>
        </authorList>
    </citation>
    <scope>IDENTIFICATION</scope>
</reference>
<evidence type="ECO:0000256" key="4">
    <source>
        <dbReference type="ARBA" id="ARBA00022989"/>
    </source>
</evidence>
<dbReference type="Gene3D" id="1.10.1450.10">
    <property type="entry name" value="Tetraspanin"/>
    <property type="match status" value="1"/>
</dbReference>
<feature type="transmembrane region" description="Helical" evidence="6">
    <location>
        <begin position="58"/>
        <end position="76"/>
    </location>
</feature>
<dbReference type="SUPFAM" id="SSF48652">
    <property type="entry name" value="Tetraspanin"/>
    <property type="match status" value="1"/>
</dbReference>
<dbReference type="PIRSF" id="PIRSF002419">
    <property type="entry name" value="Tetraspanin"/>
    <property type="match status" value="1"/>
</dbReference>
<dbReference type="InterPro" id="IPR000301">
    <property type="entry name" value="Tetraspanin_animals"/>
</dbReference>
<proteinExistence type="inferred from homology"/>
<dbReference type="OrthoDB" id="6361633at2759"/>
<dbReference type="AlphaFoldDB" id="A0A3Q3GCG0"/>
<dbReference type="InterPro" id="IPR008952">
    <property type="entry name" value="Tetraspanin_EC2_sf"/>
</dbReference>
<evidence type="ECO:0000313" key="8">
    <source>
        <dbReference type="Proteomes" id="UP000261660"/>
    </source>
</evidence>
<dbReference type="GeneTree" id="ENSGT00940000167105"/>
<accession>A0A3Q3GCG0</accession>
<evidence type="ECO:0000256" key="1">
    <source>
        <dbReference type="ARBA" id="ARBA00004141"/>
    </source>
</evidence>
<keyword evidence="8" id="KW-1185">Reference proteome</keyword>
<protein>
    <recommendedName>
        <fullName evidence="6">Tetraspanin</fullName>
    </recommendedName>
</protein>
<dbReference type="Ensembl" id="ENSLBET00000030009.1">
    <property type="protein sequence ID" value="ENSLBEP00000028663.1"/>
    <property type="gene ID" value="ENSLBEG00000021719.1"/>
</dbReference>
<dbReference type="PRINTS" id="PR00259">
    <property type="entry name" value="TMFOUR"/>
</dbReference>
<name>A0A3Q3GCG0_9LABR</name>
<evidence type="ECO:0000256" key="3">
    <source>
        <dbReference type="ARBA" id="ARBA00022692"/>
    </source>
</evidence>
<comment type="similarity">
    <text evidence="2 6">Belongs to the tetraspanin (TM4SF) family.</text>
</comment>